<keyword evidence="7" id="KW-0675">Receptor</keyword>
<keyword evidence="13" id="KW-1185">Reference proteome</keyword>
<keyword evidence="10" id="KW-0407">Ion channel</keyword>
<dbReference type="SMART" id="SM00918">
    <property type="entry name" value="Lig_chan-Glu_bd"/>
    <property type="match status" value="1"/>
</dbReference>
<reference evidence="12" key="1">
    <citation type="submission" date="2020-08" db="EMBL/GenBank/DDBJ databases">
        <title>Genome sequencing and assembly of the red palm weevil Rhynchophorus ferrugineus.</title>
        <authorList>
            <person name="Dias G.B."/>
            <person name="Bergman C.M."/>
            <person name="Manee M."/>
        </authorList>
    </citation>
    <scope>NUCLEOTIDE SEQUENCE</scope>
    <source>
        <strain evidence="12">AA-2017</strain>
        <tissue evidence="12">Whole larva</tissue>
    </source>
</reference>
<keyword evidence="8" id="KW-0325">Glycoprotein</keyword>
<comment type="subcellular location">
    <subcellularLocation>
        <location evidence="1">Membrane</location>
        <topology evidence="1">Multi-pass membrane protein</topology>
    </subcellularLocation>
</comment>
<sequence length="126" mass="14612">VEIEGLTGDIRFNEEGRRQNYTLHVVEMTVNSAMVKVAEWTDEIGFTPVAAKYIRLKPQAVFERNKTYVVTTIVEEPYIMVRKDEPGEYLVGNERFEGYCKDLADLISKKLSINCKFTYLHQINML</sequence>
<dbReference type="AlphaFoldDB" id="A0A834IE64"/>
<keyword evidence="9" id="KW-1071">Ligand-gated ion channel</keyword>
<evidence type="ECO:0000256" key="8">
    <source>
        <dbReference type="ARBA" id="ARBA00023180"/>
    </source>
</evidence>
<feature type="non-terminal residue" evidence="12">
    <location>
        <position position="1"/>
    </location>
</feature>
<keyword evidence="2" id="KW-0813">Transport</keyword>
<dbReference type="Pfam" id="PF10613">
    <property type="entry name" value="Lig_chan-Glu_bd"/>
    <property type="match status" value="1"/>
</dbReference>
<evidence type="ECO:0000256" key="4">
    <source>
        <dbReference type="ARBA" id="ARBA00022989"/>
    </source>
</evidence>
<feature type="domain" description="Ionotropic glutamate receptor L-glutamate and glycine-binding" evidence="11">
    <location>
        <begin position="77"/>
        <end position="124"/>
    </location>
</feature>
<dbReference type="Gene3D" id="3.40.190.10">
    <property type="entry name" value="Periplasmic binding protein-like II"/>
    <property type="match status" value="1"/>
</dbReference>
<dbReference type="Proteomes" id="UP000625711">
    <property type="component" value="Unassembled WGS sequence"/>
</dbReference>
<gene>
    <name evidence="12" type="ORF">GWI33_010346</name>
</gene>
<evidence type="ECO:0000256" key="6">
    <source>
        <dbReference type="ARBA" id="ARBA00023136"/>
    </source>
</evidence>
<dbReference type="SUPFAM" id="SSF53850">
    <property type="entry name" value="Periplasmic binding protein-like II"/>
    <property type="match status" value="1"/>
</dbReference>
<dbReference type="OrthoDB" id="5984008at2759"/>
<evidence type="ECO:0000313" key="12">
    <source>
        <dbReference type="EMBL" id="KAF7276415.1"/>
    </source>
</evidence>
<evidence type="ECO:0000259" key="11">
    <source>
        <dbReference type="SMART" id="SM00918"/>
    </source>
</evidence>
<dbReference type="EMBL" id="JAACXV010006869">
    <property type="protein sequence ID" value="KAF7276415.1"/>
    <property type="molecule type" value="Genomic_DNA"/>
</dbReference>
<evidence type="ECO:0000256" key="10">
    <source>
        <dbReference type="ARBA" id="ARBA00023303"/>
    </source>
</evidence>
<accession>A0A834IE64</accession>
<evidence type="ECO:0000313" key="13">
    <source>
        <dbReference type="Proteomes" id="UP000625711"/>
    </source>
</evidence>
<evidence type="ECO:0000256" key="1">
    <source>
        <dbReference type="ARBA" id="ARBA00004141"/>
    </source>
</evidence>
<proteinExistence type="predicted"/>
<dbReference type="InterPro" id="IPR019594">
    <property type="entry name" value="Glu/Gly-bd"/>
</dbReference>
<evidence type="ECO:0000256" key="2">
    <source>
        <dbReference type="ARBA" id="ARBA00022448"/>
    </source>
</evidence>
<dbReference type="GO" id="GO:0015276">
    <property type="term" value="F:ligand-gated monoatomic ion channel activity"/>
    <property type="evidence" value="ECO:0007669"/>
    <property type="project" value="InterPro"/>
</dbReference>
<comment type="caution">
    <text evidence="12">The sequence shown here is derived from an EMBL/GenBank/DDBJ whole genome shotgun (WGS) entry which is preliminary data.</text>
</comment>
<evidence type="ECO:0000256" key="9">
    <source>
        <dbReference type="ARBA" id="ARBA00023286"/>
    </source>
</evidence>
<evidence type="ECO:0000256" key="7">
    <source>
        <dbReference type="ARBA" id="ARBA00023170"/>
    </source>
</evidence>
<keyword evidence="4" id="KW-1133">Transmembrane helix</keyword>
<evidence type="ECO:0000256" key="5">
    <source>
        <dbReference type="ARBA" id="ARBA00023065"/>
    </source>
</evidence>
<organism evidence="12 13">
    <name type="scientific">Rhynchophorus ferrugineus</name>
    <name type="common">Red palm weevil</name>
    <name type="synonym">Curculio ferrugineus</name>
    <dbReference type="NCBI Taxonomy" id="354439"/>
    <lineage>
        <taxon>Eukaryota</taxon>
        <taxon>Metazoa</taxon>
        <taxon>Ecdysozoa</taxon>
        <taxon>Arthropoda</taxon>
        <taxon>Hexapoda</taxon>
        <taxon>Insecta</taxon>
        <taxon>Pterygota</taxon>
        <taxon>Neoptera</taxon>
        <taxon>Endopterygota</taxon>
        <taxon>Coleoptera</taxon>
        <taxon>Polyphaga</taxon>
        <taxon>Cucujiformia</taxon>
        <taxon>Curculionidae</taxon>
        <taxon>Dryophthorinae</taxon>
        <taxon>Rhynchophorus</taxon>
    </lineage>
</organism>
<keyword evidence="5" id="KW-0406">Ion transport</keyword>
<dbReference type="GO" id="GO:0016020">
    <property type="term" value="C:membrane"/>
    <property type="evidence" value="ECO:0007669"/>
    <property type="project" value="UniProtKB-SubCell"/>
</dbReference>
<keyword evidence="3" id="KW-0812">Transmembrane</keyword>
<evidence type="ECO:0000256" key="3">
    <source>
        <dbReference type="ARBA" id="ARBA00022692"/>
    </source>
</evidence>
<name>A0A834IE64_RHYFE</name>
<keyword evidence="6" id="KW-0472">Membrane</keyword>
<protein>
    <recommendedName>
        <fullName evidence="11">Ionotropic glutamate receptor L-glutamate and glycine-binding domain-containing protein</fullName>
    </recommendedName>
</protein>